<accession>A0A8J6DVY4</accession>
<dbReference type="EMBL" id="JAGFMF010011458">
    <property type="protein sequence ID" value="KAG8521810.1"/>
    <property type="molecule type" value="Genomic_DNA"/>
</dbReference>
<dbReference type="SMART" id="SM01384">
    <property type="entry name" value="Ribosomal_L15e"/>
    <property type="match status" value="1"/>
</dbReference>
<dbReference type="Gene3D" id="3.40.1120.10">
    <property type="entry name" value="Ribosomal protein l15e"/>
    <property type="match status" value="2"/>
</dbReference>
<comment type="function">
    <text evidence="4">Component of the large ribosomal subunit. The ribosome is a large ribonucleoprotein complex responsible for the synthesis of proteins in the cell.</text>
</comment>
<comment type="caution">
    <text evidence="7">The sequence shown here is derived from an EMBL/GenBank/DDBJ whole genome shotgun (WGS) entry which is preliminary data.</text>
</comment>
<dbReference type="Pfam" id="PF00827">
    <property type="entry name" value="Ribosomal_L15e"/>
    <property type="match status" value="1"/>
</dbReference>
<evidence type="ECO:0000313" key="8">
    <source>
        <dbReference type="Proteomes" id="UP000700334"/>
    </source>
</evidence>
<evidence type="ECO:0000256" key="1">
    <source>
        <dbReference type="ARBA" id="ARBA00006857"/>
    </source>
</evidence>
<keyword evidence="2 6" id="KW-0689">Ribosomal protein</keyword>
<evidence type="ECO:0000256" key="5">
    <source>
        <dbReference type="ARBA" id="ARBA00046623"/>
    </source>
</evidence>
<dbReference type="OrthoDB" id="10255148at2759"/>
<gene>
    <name evidence="7" type="ORF">J0S82_013938</name>
</gene>
<dbReference type="InterPro" id="IPR024794">
    <property type="entry name" value="Rbsml_eL15_core_dom_sf"/>
</dbReference>
<keyword evidence="3 6" id="KW-0687">Ribonucleoprotein</keyword>
<comment type="similarity">
    <text evidence="1 6">Belongs to the eukaryotic ribosomal protein eL15 family.</text>
</comment>
<evidence type="ECO:0000256" key="6">
    <source>
        <dbReference type="RuleBase" id="RU000663"/>
    </source>
</evidence>
<dbReference type="GO" id="GO:0022625">
    <property type="term" value="C:cytosolic large ribosomal subunit"/>
    <property type="evidence" value="ECO:0007669"/>
    <property type="project" value="TreeGrafter"/>
</dbReference>
<dbReference type="GO" id="GO:0003723">
    <property type="term" value="F:RNA binding"/>
    <property type="evidence" value="ECO:0007669"/>
    <property type="project" value="TreeGrafter"/>
</dbReference>
<dbReference type="Proteomes" id="UP000700334">
    <property type="component" value="Unassembled WGS sequence"/>
</dbReference>
<evidence type="ECO:0000313" key="7">
    <source>
        <dbReference type="EMBL" id="KAG8521810.1"/>
    </source>
</evidence>
<dbReference type="SUPFAM" id="SSF54189">
    <property type="entry name" value="Ribosomal proteins S24e, L23 and L15e"/>
    <property type="match status" value="1"/>
</dbReference>
<evidence type="ECO:0000256" key="4">
    <source>
        <dbReference type="ARBA" id="ARBA00034092"/>
    </source>
</evidence>
<name>A0A8J6DVY4_GALPY</name>
<dbReference type="GO" id="GO:0002181">
    <property type="term" value="P:cytoplasmic translation"/>
    <property type="evidence" value="ECO:0007669"/>
    <property type="project" value="TreeGrafter"/>
</dbReference>
<dbReference type="AlphaFoldDB" id="A0A8J6DVY4"/>
<protein>
    <recommendedName>
        <fullName evidence="6">Ribosomal protein L15</fullName>
    </recommendedName>
</protein>
<reference evidence="7" key="1">
    <citation type="journal article" date="2021" name="Evol. Appl.">
        <title>The genome of the Pyrenean desman and the effects of bottlenecks and inbreeding on the genomic landscape of an endangered species.</title>
        <authorList>
            <person name="Escoda L."/>
            <person name="Castresana J."/>
        </authorList>
    </citation>
    <scope>NUCLEOTIDE SEQUENCE</scope>
    <source>
        <strain evidence="7">IBE-C5619</strain>
    </source>
</reference>
<sequence length="174" mass="19380">VLCWQYRQLSALHRAPCPSWPDKARRLGYKAKRRCVMYQVRVSRGGHSVQYQRGATYGEPVHPGASELKFARSLQPVAGRHSGAESTEFLLGWIPRINFGGLSSLIHCRKLAEEILTPSGSLHQSTSAGRHGGGICRGHKSHGLGKARKSHHNVGGPRCAAWRRRNTLQLHRYC</sequence>
<comment type="subunit">
    <text evidence="5">Component of the large ribosomal subunit. Interacts with IFIT1 (via TPR repeats 1-4).</text>
</comment>
<dbReference type="PANTHER" id="PTHR11847:SF4">
    <property type="entry name" value="LARGE RIBOSOMAL SUBUNIT PROTEIN EL15"/>
    <property type="match status" value="1"/>
</dbReference>
<dbReference type="GO" id="GO:0003735">
    <property type="term" value="F:structural constituent of ribosome"/>
    <property type="evidence" value="ECO:0007669"/>
    <property type="project" value="InterPro"/>
</dbReference>
<proteinExistence type="inferred from homology"/>
<feature type="non-terminal residue" evidence="7">
    <location>
        <position position="174"/>
    </location>
</feature>
<dbReference type="InterPro" id="IPR000439">
    <property type="entry name" value="Ribosomal_eL15"/>
</dbReference>
<dbReference type="PANTHER" id="PTHR11847">
    <property type="entry name" value="RIBOSOMAL PROTEIN L15"/>
    <property type="match status" value="1"/>
</dbReference>
<keyword evidence="8" id="KW-1185">Reference proteome</keyword>
<evidence type="ECO:0000256" key="2">
    <source>
        <dbReference type="ARBA" id="ARBA00022980"/>
    </source>
</evidence>
<dbReference type="InterPro" id="IPR012678">
    <property type="entry name" value="Ribosomal_uL23/eL15/eS24_sf"/>
</dbReference>
<organism evidence="7 8">
    <name type="scientific">Galemys pyrenaicus</name>
    <name type="common">Iberian desman</name>
    <name type="synonym">Pyrenean desman</name>
    <dbReference type="NCBI Taxonomy" id="202257"/>
    <lineage>
        <taxon>Eukaryota</taxon>
        <taxon>Metazoa</taxon>
        <taxon>Chordata</taxon>
        <taxon>Craniata</taxon>
        <taxon>Vertebrata</taxon>
        <taxon>Euteleostomi</taxon>
        <taxon>Mammalia</taxon>
        <taxon>Eutheria</taxon>
        <taxon>Laurasiatheria</taxon>
        <taxon>Eulipotyphla</taxon>
        <taxon>Talpidae</taxon>
        <taxon>Galemys</taxon>
    </lineage>
</organism>
<evidence type="ECO:0000256" key="3">
    <source>
        <dbReference type="ARBA" id="ARBA00023274"/>
    </source>
</evidence>